<keyword evidence="4" id="KW-0486">Methionine biosynthesis</keyword>
<protein>
    <submittedName>
        <fullName evidence="7">Homoserine dehydrogenase</fullName>
    </submittedName>
</protein>
<keyword evidence="2" id="KW-0791">Threonine biosynthesis</keyword>
<dbReference type="InterPro" id="IPR002912">
    <property type="entry name" value="ACT_dom"/>
</dbReference>
<comment type="caution">
    <text evidence="7">The sequence shown here is derived from an EMBL/GenBank/DDBJ whole genome shotgun (WGS) entry which is preliminary data.</text>
</comment>
<dbReference type="Pfam" id="PF01842">
    <property type="entry name" value="ACT"/>
    <property type="match status" value="1"/>
</dbReference>
<evidence type="ECO:0000256" key="1">
    <source>
        <dbReference type="ARBA" id="ARBA00022605"/>
    </source>
</evidence>
<feature type="non-terminal residue" evidence="7">
    <location>
        <position position="1"/>
    </location>
</feature>
<dbReference type="EMBL" id="PGXC01000180">
    <property type="protein sequence ID" value="PKK87275.1"/>
    <property type="molecule type" value="Genomic_DNA"/>
</dbReference>
<evidence type="ECO:0000259" key="6">
    <source>
        <dbReference type="PROSITE" id="PS51671"/>
    </source>
</evidence>
<dbReference type="GO" id="GO:0009086">
    <property type="term" value="P:methionine biosynthetic process"/>
    <property type="evidence" value="ECO:0007669"/>
    <property type="project" value="UniProtKB-KW"/>
</dbReference>
<proteinExistence type="predicted"/>
<evidence type="ECO:0000313" key="8">
    <source>
        <dbReference type="Proteomes" id="UP000233256"/>
    </source>
</evidence>
<keyword evidence="1" id="KW-0028">Amino-acid biosynthesis</keyword>
<sequence>MKDINLIPMDNIETKYYFRFSVLDRPGVLSKISGILGENNISLASVIQKARQEAGPVPIVMTTYKAKEKDVRQALKKIDRLDIVRAKTMLIRIEDELS</sequence>
<dbReference type="FunFam" id="3.30.70.260:FF:000030">
    <property type="entry name" value="Homoserine dehydrogenase"/>
    <property type="match status" value="1"/>
</dbReference>
<dbReference type="InterPro" id="IPR045865">
    <property type="entry name" value="ACT-like_dom_sf"/>
</dbReference>
<evidence type="ECO:0000256" key="4">
    <source>
        <dbReference type="ARBA" id="ARBA00023167"/>
    </source>
</evidence>
<organism evidence="7 8">
    <name type="scientific">Candidatus Wallbacteria bacterium HGW-Wallbacteria-1</name>
    <dbReference type="NCBI Taxonomy" id="2013854"/>
    <lineage>
        <taxon>Bacteria</taxon>
        <taxon>Candidatus Walliibacteriota</taxon>
    </lineage>
</organism>
<evidence type="ECO:0000256" key="2">
    <source>
        <dbReference type="ARBA" id="ARBA00022697"/>
    </source>
</evidence>
<accession>A0A2N1PG27</accession>
<dbReference type="Proteomes" id="UP000233256">
    <property type="component" value="Unassembled WGS sequence"/>
</dbReference>
<dbReference type="SUPFAM" id="SSF55021">
    <property type="entry name" value="ACT-like"/>
    <property type="match status" value="1"/>
</dbReference>
<dbReference type="AlphaFoldDB" id="A0A2N1PG27"/>
<name>A0A2N1PG27_9BACT</name>
<dbReference type="CDD" id="cd04881">
    <property type="entry name" value="ACT_HSDH-Hom"/>
    <property type="match status" value="1"/>
</dbReference>
<feature type="domain" description="ACT" evidence="6">
    <location>
        <begin position="17"/>
        <end position="92"/>
    </location>
</feature>
<evidence type="ECO:0000256" key="3">
    <source>
        <dbReference type="ARBA" id="ARBA00022857"/>
    </source>
</evidence>
<evidence type="ECO:0000313" key="7">
    <source>
        <dbReference type="EMBL" id="PKK87275.1"/>
    </source>
</evidence>
<gene>
    <name evidence="7" type="ORF">CVV64_22390</name>
</gene>
<dbReference type="GO" id="GO:0009088">
    <property type="term" value="P:threonine biosynthetic process"/>
    <property type="evidence" value="ECO:0007669"/>
    <property type="project" value="UniProtKB-KW"/>
</dbReference>
<keyword evidence="3" id="KW-0521">NADP</keyword>
<evidence type="ECO:0000256" key="5">
    <source>
        <dbReference type="ARBA" id="ARBA00034478"/>
    </source>
</evidence>
<dbReference type="Gene3D" id="3.30.70.260">
    <property type="match status" value="1"/>
</dbReference>
<comment type="pathway">
    <text evidence="5">Amino-acid biosynthesis; L-methionine biosynthesis via de novo pathway.</text>
</comment>
<reference evidence="7 8" key="1">
    <citation type="journal article" date="2017" name="ISME J.">
        <title>Potential for microbial H2 and metal transformations associated with novel bacteria and archaea in deep terrestrial subsurface sediments.</title>
        <authorList>
            <person name="Hernsdorf A.W."/>
            <person name="Amano Y."/>
            <person name="Miyakawa K."/>
            <person name="Ise K."/>
            <person name="Suzuki Y."/>
            <person name="Anantharaman K."/>
            <person name="Probst A."/>
            <person name="Burstein D."/>
            <person name="Thomas B.C."/>
            <person name="Banfield J.F."/>
        </authorList>
    </citation>
    <scope>NUCLEOTIDE SEQUENCE [LARGE SCALE GENOMIC DNA]</scope>
    <source>
        <strain evidence="7">HGW-Wallbacteria-1</strain>
    </source>
</reference>
<dbReference type="PROSITE" id="PS51671">
    <property type="entry name" value="ACT"/>
    <property type="match status" value="1"/>
</dbReference>